<dbReference type="STRING" id="1227455.C449_00010"/>
<gene>
    <name evidence="1" type="ORF">C449_00010</name>
</gene>
<accession>M0MTF9</accession>
<dbReference type="EMBL" id="AOMD01000001">
    <property type="protein sequence ID" value="EMA48019.1"/>
    <property type="molecule type" value="Genomic_DNA"/>
</dbReference>
<sequence>MVSWTLDRFVLDGRLIVGVASRRRCRHTVLPNQPRNVGRMLVSLLTVLLDSTVWLMPVARLEATESTR</sequence>
<reference evidence="1 2" key="1">
    <citation type="journal article" date="2014" name="PLoS Genet.">
        <title>Phylogenetically driven sequencing of extremely halophilic archaea reveals strategies for static and dynamic osmo-response.</title>
        <authorList>
            <person name="Becker E.A."/>
            <person name="Seitzer P.M."/>
            <person name="Tritt A."/>
            <person name="Larsen D."/>
            <person name="Krusor M."/>
            <person name="Yao A.I."/>
            <person name="Wu D."/>
            <person name="Madern D."/>
            <person name="Eisen J.A."/>
            <person name="Darling A.E."/>
            <person name="Facciotti M.T."/>
        </authorList>
    </citation>
    <scope>NUCLEOTIDE SEQUENCE [LARGE SCALE GENOMIC DNA]</scope>
    <source>
        <strain evidence="1 2">DSM 5350</strain>
    </source>
</reference>
<evidence type="ECO:0000313" key="1">
    <source>
        <dbReference type="EMBL" id="EMA48019.1"/>
    </source>
</evidence>
<proteinExistence type="predicted"/>
<evidence type="ECO:0000313" key="2">
    <source>
        <dbReference type="Proteomes" id="UP000011669"/>
    </source>
</evidence>
<dbReference type="AlphaFoldDB" id="M0MTF9"/>
<dbReference type="InParanoid" id="M0MTF9"/>
<dbReference type="Proteomes" id="UP000011669">
    <property type="component" value="Unassembled WGS sequence"/>
</dbReference>
<organism evidence="1 2">
    <name type="scientific">Halococcus saccharolyticus DSM 5350</name>
    <dbReference type="NCBI Taxonomy" id="1227455"/>
    <lineage>
        <taxon>Archaea</taxon>
        <taxon>Methanobacteriati</taxon>
        <taxon>Methanobacteriota</taxon>
        <taxon>Stenosarchaea group</taxon>
        <taxon>Halobacteria</taxon>
        <taxon>Halobacteriales</taxon>
        <taxon>Halococcaceae</taxon>
        <taxon>Halococcus</taxon>
    </lineage>
</organism>
<name>M0MTF9_9EURY</name>
<keyword evidence="2" id="KW-1185">Reference proteome</keyword>
<protein>
    <submittedName>
        <fullName evidence="1">Uncharacterized protein</fullName>
    </submittedName>
</protein>
<comment type="caution">
    <text evidence="1">The sequence shown here is derived from an EMBL/GenBank/DDBJ whole genome shotgun (WGS) entry which is preliminary data.</text>
</comment>